<reference evidence="6 7" key="1">
    <citation type="submission" date="2020-07" db="EMBL/GenBank/DDBJ databases">
        <title>Sequencing the genomes of 1000 actinobacteria strains.</title>
        <authorList>
            <person name="Klenk H.-P."/>
        </authorList>
    </citation>
    <scope>NUCLEOTIDE SEQUENCE [LARGE SCALE GENOMIC DNA]</scope>
    <source>
        <strain evidence="6 7">DSM 24723</strain>
    </source>
</reference>
<dbReference type="PANTHER" id="PTHR43851:SF3">
    <property type="entry name" value="COENZYME Q8"/>
    <property type="match status" value="1"/>
</dbReference>
<evidence type="ECO:0000256" key="4">
    <source>
        <dbReference type="ARBA" id="ARBA00022840"/>
    </source>
</evidence>
<keyword evidence="6" id="KW-0418">Kinase</keyword>
<sequence length="445" mass="47966">MTSAADDRRRGIPRGAAGRAARLASLPLGHAGRSAAGLGRRMTGGSAEQIDADIQRRTAEQLFTVLGSLKGGAMKVGQSLSVLEAALPEDLVEPYREMLVRLQDAAPPMSPDEVHEVLRADLGADWAALLPELGGQPVAAASIGQVHRARWSDGRPVAVKVQYPGADRALRSDLQQIARLARVAGTWMPGMDIKPVTEELLAAADEELDYALEAENQAAFAAAYVDDPEIAVPASVTHRPHVLVSEWLEGAPLSQLIRDADQDVRDVVGRRYLTFLLESPARCGLMHGDPHPGNFRLTPDGRLGVVDYGSVARFPGGLPPAIGRIFALAAGGDAEEVLAGMRAEGFVLPGVEVDAEALLSYVSPFVDPVRTERHHFSRDWMRRASEGMTDLRHPEFTMGMRINLPREYAMVHRVFLGAMGVLSQLGATVEVRALFEEHLPGFAEA</sequence>
<dbReference type="Proteomes" id="UP000592181">
    <property type="component" value="Unassembled WGS sequence"/>
</dbReference>
<name>A0A852XG06_9MICO</name>
<feature type="domain" description="Protein kinase" evidence="5">
    <location>
        <begin position="132"/>
        <end position="445"/>
    </location>
</feature>
<comment type="caution">
    <text evidence="6">The sequence shown here is derived from an EMBL/GenBank/DDBJ whole genome shotgun (WGS) entry which is preliminary data.</text>
</comment>
<dbReference type="InterPro" id="IPR051409">
    <property type="entry name" value="Atypical_kinase_ADCK"/>
</dbReference>
<evidence type="ECO:0000256" key="2">
    <source>
        <dbReference type="ARBA" id="ARBA00022679"/>
    </source>
</evidence>
<dbReference type="EMBL" id="JACBZX010000001">
    <property type="protein sequence ID" value="NYG37351.1"/>
    <property type="molecule type" value="Genomic_DNA"/>
</dbReference>
<keyword evidence="4" id="KW-0067">ATP-binding</keyword>
<dbReference type="PANTHER" id="PTHR43851">
    <property type="match status" value="1"/>
</dbReference>
<dbReference type="InterPro" id="IPR004147">
    <property type="entry name" value="ABC1_dom"/>
</dbReference>
<dbReference type="InterPro" id="IPR034646">
    <property type="entry name" value="ADCK3_dom"/>
</dbReference>
<keyword evidence="2" id="KW-0808">Transferase</keyword>
<dbReference type="InterPro" id="IPR011009">
    <property type="entry name" value="Kinase-like_dom_sf"/>
</dbReference>
<keyword evidence="6" id="KW-0830">Ubiquinone</keyword>
<dbReference type="PROSITE" id="PS50011">
    <property type="entry name" value="PROTEIN_KINASE_DOM"/>
    <property type="match status" value="1"/>
</dbReference>
<evidence type="ECO:0000256" key="3">
    <source>
        <dbReference type="ARBA" id="ARBA00022741"/>
    </source>
</evidence>
<proteinExistence type="inferred from homology"/>
<dbReference type="AlphaFoldDB" id="A0A852XG06"/>
<evidence type="ECO:0000313" key="7">
    <source>
        <dbReference type="Proteomes" id="UP000592181"/>
    </source>
</evidence>
<protein>
    <submittedName>
        <fullName evidence="6">Putative unusual protein kinase regulating ubiquinone biosynthesis (AarF/ABC1/UbiB family)</fullName>
    </submittedName>
</protein>
<keyword evidence="3" id="KW-0547">Nucleotide-binding</keyword>
<dbReference type="RefSeq" id="WP_179462728.1">
    <property type="nucleotide sequence ID" value="NZ_JACBZX010000001.1"/>
</dbReference>
<dbReference type="GO" id="GO:0004672">
    <property type="term" value="F:protein kinase activity"/>
    <property type="evidence" value="ECO:0007669"/>
    <property type="project" value="InterPro"/>
</dbReference>
<dbReference type="SUPFAM" id="SSF56112">
    <property type="entry name" value="Protein kinase-like (PK-like)"/>
    <property type="match status" value="1"/>
</dbReference>
<evidence type="ECO:0000313" key="6">
    <source>
        <dbReference type="EMBL" id="NYG37351.1"/>
    </source>
</evidence>
<organism evidence="6 7">
    <name type="scientific">Janibacter alkaliphilus</name>
    <dbReference type="NCBI Taxonomy" id="1069963"/>
    <lineage>
        <taxon>Bacteria</taxon>
        <taxon>Bacillati</taxon>
        <taxon>Actinomycetota</taxon>
        <taxon>Actinomycetes</taxon>
        <taxon>Micrococcales</taxon>
        <taxon>Intrasporangiaceae</taxon>
        <taxon>Janibacter</taxon>
    </lineage>
</organism>
<comment type="similarity">
    <text evidence="1">Belongs to the protein kinase superfamily. ADCK protein kinase family.</text>
</comment>
<evidence type="ECO:0000256" key="1">
    <source>
        <dbReference type="ARBA" id="ARBA00009670"/>
    </source>
</evidence>
<dbReference type="GO" id="GO:0005524">
    <property type="term" value="F:ATP binding"/>
    <property type="evidence" value="ECO:0007669"/>
    <property type="project" value="UniProtKB-KW"/>
</dbReference>
<evidence type="ECO:0000259" key="5">
    <source>
        <dbReference type="PROSITE" id="PS50011"/>
    </source>
</evidence>
<dbReference type="CDD" id="cd13970">
    <property type="entry name" value="ABC1_ADCK3"/>
    <property type="match status" value="1"/>
</dbReference>
<accession>A0A852XG06</accession>
<dbReference type="InterPro" id="IPR000719">
    <property type="entry name" value="Prot_kinase_dom"/>
</dbReference>
<gene>
    <name evidence="6" type="ORF">BJY28_001820</name>
</gene>
<keyword evidence="7" id="KW-1185">Reference proteome</keyword>
<dbReference type="Pfam" id="PF03109">
    <property type="entry name" value="ABC1"/>
    <property type="match status" value="1"/>
</dbReference>